<proteinExistence type="predicted"/>
<dbReference type="Proteomes" id="UP001204548">
    <property type="component" value="Unassembled WGS sequence"/>
</dbReference>
<gene>
    <name evidence="2" type="primary">nrdG</name>
    <name evidence="1" type="ORF">ERS852461_01001</name>
    <name evidence="2" type="ORF">NXW97_19765</name>
    <name evidence="3" type="ORF">NXY30_23590</name>
</gene>
<protein>
    <submittedName>
        <fullName evidence="2">Anaerobic ribonucleoside-triphosphate reductase activating protein</fullName>
    </submittedName>
    <submittedName>
        <fullName evidence="1">Radical enzyme activating protein</fullName>
    </submittedName>
</protein>
<accession>A0A174HHI0</accession>
<evidence type="ECO:0000313" key="5">
    <source>
        <dbReference type="Proteomes" id="UP001060104"/>
    </source>
</evidence>
<dbReference type="NCBIfam" id="TIGR02826">
    <property type="entry name" value="RNR_activ_nrdG3"/>
    <property type="match status" value="1"/>
</dbReference>
<evidence type="ECO:0000313" key="4">
    <source>
        <dbReference type="Proteomes" id="UP000095606"/>
    </source>
</evidence>
<dbReference type="Proteomes" id="UP001060104">
    <property type="component" value="Chromosome"/>
</dbReference>
<evidence type="ECO:0000313" key="1">
    <source>
        <dbReference type="EMBL" id="CUO74372.1"/>
    </source>
</evidence>
<name>A0A174HHI0_9BACE</name>
<dbReference type="RefSeq" id="WP_010538648.1">
    <property type="nucleotide sequence ID" value="NZ_CABMFH010000014.1"/>
</dbReference>
<reference evidence="2" key="2">
    <citation type="submission" date="2022-08" db="EMBL/GenBank/DDBJ databases">
        <title>Genome Sequencing of Bacteroides fragilis Group Isolates with Nanopore Technology.</title>
        <authorList>
            <person name="Tisza M.J."/>
            <person name="Smith D."/>
            <person name="Dekker J.P."/>
        </authorList>
    </citation>
    <scope>NUCLEOTIDE SEQUENCE</scope>
    <source>
        <strain evidence="2">BFG-351</strain>
        <strain evidence="3">BFG-527</strain>
    </source>
</reference>
<keyword evidence="5" id="KW-1185">Reference proteome</keyword>
<dbReference type="EMBL" id="CP103141">
    <property type="protein sequence ID" value="UVQ73944.1"/>
    <property type="molecule type" value="Genomic_DNA"/>
</dbReference>
<dbReference type="InterPro" id="IPR014191">
    <property type="entry name" value="Anaer_RNR_activator"/>
</dbReference>
<sequence length="161" mass="18200">MLRYADYDIVFQEIPDEVTLAINLSNCPNHCKGCHSPYLMENVGEPLNENSLSVLLDKYGKAVTCVCFMGGDASPAEVERLAEYLSRQTIAPVKVGWYSGKSKLPDHFNVSYFQYIKLGPYIETLGGLKSETTNQRLYHIVNGTMEDITYRFLPHHSKKNS</sequence>
<reference evidence="1 4" key="1">
    <citation type="submission" date="2015-09" db="EMBL/GenBank/DDBJ databases">
        <authorList>
            <consortium name="Pathogen Informatics"/>
        </authorList>
    </citation>
    <scope>NUCLEOTIDE SEQUENCE [LARGE SCALE GENOMIC DNA]</scope>
    <source>
        <strain evidence="1 4">2789STDY5834846</strain>
    </source>
</reference>
<organism evidence="1 4">
    <name type="scientific">Bacteroides faecis</name>
    <dbReference type="NCBI Taxonomy" id="674529"/>
    <lineage>
        <taxon>Bacteria</taxon>
        <taxon>Pseudomonadati</taxon>
        <taxon>Bacteroidota</taxon>
        <taxon>Bacteroidia</taxon>
        <taxon>Bacteroidales</taxon>
        <taxon>Bacteroidaceae</taxon>
        <taxon>Bacteroides</taxon>
    </lineage>
</organism>
<accession>A0A3E5GAB7</accession>
<dbReference type="AlphaFoldDB" id="A0A174HHI0"/>
<dbReference type="EMBL" id="JANUTS010000001">
    <property type="protein sequence ID" value="MCS2794206.1"/>
    <property type="molecule type" value="Genomic_DNA"/>
</dbReference>
<evidence type="ECO:0000313" key="3">
    <source>
        <dbReference type="EMBL" id="UVQ73944.1"/>
    </source>
</evidence>
<evidence type="ECO:0000313" key="2">
    <source>
        <dbReference type="EMBL" id="MCS2794206.1"/>
    </source>
</evidence>
<dbReference type="GeneID" id="69591124"/>
<dbReference type="Proteomes" id="UP000095606">
    <property type="component" value="Unassembled WGS sequence"/>
</dbReference>
<dbReference type="EMBL" id="CZAE01000003">
    <property type="protein sequence ID" value="CUO74372.1"/>
    <property type="molecule type" value="Genomic_DNA"/>
</dbReference>